<dbReference type="EMBL" id="CP093349">
    <property type="protein sequence ID" value="WOH08579.1"/>
    <property type="molecule type" value="Genomic_DNA"/>
</dbReference>
<organism evidence="1 2">
    <name type="scientific">Daucus carota subsp. sativus</name>
    <name type="common">Carrot</name>
    <dbReference type="NCBI Taxonomy" id="79200"/>
    <lineage>
        <taxon>Eukaryota</taxon>
        <taxon>Viridiplantae</taxon>
        <taxon>Streptophyta</taxon>
        <taxon>Embryophyta</taxon>
        <taxon>Tracheophyta</taxon>
        <taxon>Spermatophyta</taxon>
        <taxon>Magnoliopsida</taxon>
        <taxon>eudicotyledons</taxon>
        <taxon>Gunneridae</taxon>
        <taxon>Pentapetalae</taxon>
        <taxon>asterids</taxon>
        <taxon>campanulids</taxon>
        <taxon>Apiales</taxon>
        <taxon>Apiaceae</taxon>
        <taxon>Apioideae</taxon>
        <taxon>Scandiceae</taxon>
        <taxon>Daucinae</taxon>
        <taxon>Daucus</taxon>
        <taxon>Daucus sect. Daucus</taxon>
    </lineage>
</organism>
<accession>A0A164T6C9</accession>
<evidence type="ECO:0000313" key="1">
    <source>
        <dbReference type="EMBL" id="WOH08579.1"/>
    </source>
</evidence>
<protein>
    <submittedName>
        <fullName evidence="1">Uncharacterized protein</fullName>
    </submittedName>
</protein>
<reference evidence="1" key="1">
    <citation type="journal article" date="2016" name="Nat. Genet.">
        <title>A high-quality carrot genome assembly provides new insights into carotenoid accumulation and asterid genome evolution.</title>
        <authorList>
            <person name="Iorizzo M."/>
            <person name="Ellison S."/>
            <person name="Senalik D."/>
            <person name="Zeng P."/>
            <person name="Satapoomin P."/>
            <person name="Huang J."/>
            <person name="Bowman M."/>
            <person name="Iovene M."/>
            <person name="Sanseverino W."/>
            <person name="Cavagnaro P."/>
            <person name="Yildiz M."/>
            <person name="Macko-Podgorni A."/>
            <person name="Moranska E."/>
            <person name="Grzebelus E."/>
            <person name="Grzebelus D."/>
            <person name="Ashrafi H."/>
            <person name="Zheng Z."/>
            <person name="Cheng S."/>
            <person name="Spooner D."/>
            <person name="Van Deynze A."/>
            <person name="Simon P."/>
        </authorList>
    </citation>
    <scope>NUCLEOTIDE SEQUENCE</scope>
    <source>
        <tissue evidence="1">Leaf</tissue>
    </source>
</reference>
<sequence>MCSLLNYGLTTMYEKWITHRRISSHRHDYANSLHVDANRHRVHNDNHVAVIL</sequence>
<dbReference type="Gramene" id="KZM87117">
    <property type="protein sequence ID" value="KZM87117"/>
    <property type="gene ID" value="DCAR_024251"/>
</dbReference>
<dbReference type="AlphaFoldDB" id="A0A164T6C9"/>
<evidence type="ECO:0000313" key="2">
    <source>
        <dbReference type="Proteomes" id="UP000077755"/>
    </source>
</evidence>
<keyword evidence="2" id="KW-1185">Reference proteome</keyword>
<name>A0A164T6C9_DAUCS</name>
<reference evidence="1" key="2">
    <citation type="submission" date="2022-03" db="EMBL/GenBank/DDBJ databases">
        <title>Draft title - Genomic analysis of global carrot germplasm unveils the trajectory of domestication and the origin of high carotenoid orange carrot.</title>
        <authorList>
            <person name="Iorizzo M."/>
            <person name="Ellison S."/>
            <person name="Senalik D."/>
            <person name="Macko-Podgorni A."/>
            <person name="Grzebelus D."/>
            <person name="Bostan H."/>
            <person name="Rolling W."/>
            <person name="Curaba J."/>
            <person name="Simon P."/>
        </authorList>
    </citation>
    <scope>NUCLEOTIDE SEQUENCE</scope>
    <source>
        <tissue evidence="1">Leaf</tissue>
    </source>
</reference>
<proteinExistence type="predicted"/>
<dbReference type="Proteomes" id="UP000077755">
    <property type="component" value="Chromosome 7"/>
</dbReference>
<gene>
    <name evidence="1" type="ORF">DCAR_0728022</name>
</gene>